<accession>A0AAW2BBJ8</accession>
<keyword evidence="3" id="KW-1185">Reference proteome</keyword>
<feature type="domain" description="Zinc knuckle CX2CX4HX4C" evidence="1">
    <location>
        <begin position="51"/>
        <end position="98"/>
    </location>
</feature>
<gene>
    <name evidence="2" type="ORF">SO802_032874</name>
</gene>
<evidence type="ECO:0000259" key="1">
    <source>
        <dbReference type="Pfam" id="PF14392"/>
    </source>
</evidence>
<evidence type="ECO:0000313" key="3">
    <source>
        <dbReference type="Proteomes" id="UP001459277"/>
    </source>
</evidence>
<dbReference type="AlphaFoldDB" id="A0AAW2BBJ8"/>
<sequence>MKFWVQVHNLPCSWLTSDVAMEIGDTLGEVIKSDNVSEMIGGNFIRVRVAIDTSQPLCRGRIICFDDNTQGFVSFKYERLPNFCYWCGMFSHDDKDCSLWLRSKGSLKVDDQQFGQWLRAPQFNPLKKMLWMSKASGVMLQVVIRVVYVYL</sequence>
<proteinExistence type="predicted"/>
<dbReference type="Proteomes" id="UP001459277">
    <property type="component" value="Unassembled WGS sequence"/>
</dbReference>
<protein>
    <recommendedName>
        <fullName evidence="1">Zinc knuckle CX2CX4HX4C domain-containing protein</fullName>
    </recommendedName>
</protein>
<dbReference type="InterPro" id="IPR040256">
    <property type="entry name" value="At4g02000-like"/>
</dbReference>
<dbReference type="EMBL" id="JAZDWU010000012">
    <property type="protein sequence ID" value="KAK9983349.1"/>
    <property type="molecule type" value="Genomic_DNA"/>
</dbReference>
<dbReference type="InterPro" id="IPR025836">
    <property type="entry name" value="Zn_knuckle_CX2CX4HX4C"/>
</dbReference>
<dbReference type="Pfam" id="PF14392">
    <property type="entry name" value="zf-CCHC_4"/>
    <property type="match status" value="1"/>
</dbReference>
<reference evidence="2 3" key="1">
    <citation type="submission" date="2024-01" db="EMBL/GenBank/DDBJ databases">
        <title>A telomere-to-telomere, gap-free genome of sweet tea (Lithocarpus litseifolius).</title>
        <authorList>
            <person name="Zhou J."/>
        </authorList>
    </citation>
    <scope>NUCLEOTIDE SEQUENCE [LARGE SCALE GENOMIC DNA]</scope>
    <source>
        <strain evidence="2">Zhou-2022a</strain>
        <tissue evidence="2">Leaf</tissue>
    </source>
</reference>
<name>A0AAW2BBJ8_9ROSI</name>
<organism evidence="2 3">
    <name type="scientific">Lithocarpus litseifolius</name>
    <dbReference type="NCBI Taxonomy" id="425828"/>
    <lineage>
        <taxon>Eukaryota</taxon>
        <taxon>Viridiplantae</taxon>
        <taxon>Streptophyta</taxon>
        <taxon>Embryophyta</taxon>
        <taxon>Tracheophyta</taxon>
        <taxon>Spermatophyta</taxon>
        <taxon>Magnoliopsida</taxon>
        <taxon>eudicotyledons</taxon>
        <taxon>Gunneridae</taxon>
        <taxon>Pentapetalae</taxon>
        <taxon>rosids</taxon>
        <taxon>fabids</taxon>
        <taxon>Fagales</taxon>
        <taxon>Fagaceae</taxon>
        <taxon>Lithocarpus</taxon>
    </lineage>
</organism>
<comment type="caution">
    <text evidence="2">The sequence shown here is derived from an EMBL/GenBank/DDBJ whole genome shotgun (WGS) entry which is preliminary data.</text>
</comment>
<dbReference type="PANTHER" id="PTHR31286">
    <property type="entry name" value="GLYCINE-RICH CELL WALL STRUCTURAL PROTEIN 1.8-LIKE"/>
    <property type="match status" value="1"/>
</dbReference>
<dbReference type="PANTHER" id="PTHR31286:SF167">
    <property type="entry name" value="OS09G0268800 PROTEIN"/>
    <property type="match status" value="1"/>
</dbReference>
<evidence type="ECO:0000313" key="2">
    <source>
        <dbReference type="EMBL" id="KAK9983349.1"/>
    </source>
</evidence>